<reference evidence="2 3" key="1">
    <citation type="journal article" date="2006" name="Int. J. Syst. Evol. Microbiol.">
        <title>Costertonia aggregata gen. nov., sp. nov., a mesophilic marine bacterium of the family Flavobacteriaceae, isolated from a mature biofilm.</title>
        <authorList>
            <person name="Kwon K.K."/>
            <person name="Lee Y.K."/>
            <person name="Lee H.K."/>
        </authorList>
    </citation>
    <scope>NUCLEOTIDE SEQUENCE [LARGE SCALE GENOMIC DNA]</scope>
    <source>
        <strain evidence="2 3">KCCM 42265</strain>
    </source>
</reference>
<dbReference type="Proteomes" id="UP000509302">
    <property type="component" value="Chromosome"/>
</dbReference>
<dbReference type="EMBL" id="CP058595">
    <property type="protein sequence ID" value="QLG46072.1"/>
    <property type="molecule type" value="Genomic_DNA"/>
</dbReference>
<gene>
    <name evidence="2" type="ORF">HYG79_12185</name>
</gene>
<accession>A0A7H9ARQ6</accession>
<keyword evidence="3" id="KW-1185">Reference proteome</keyword>
<evidence type="ECO:0000256" key="1">
    <source>
        <dbReference type="SAM" id="MobiDB-lite"/>
    </source>
</evidence>
<name>A0A7H9ARQ6_9FLAO</name>
<sequence length="253" mass="28860">MPKKFSDFKKENQYQTSTMVKYLLGKKGFTVFYDDALPEDLGNNRCLGLIADLQDNSSMFSTKTKIVFKDCNNNEVFATQEGFSKEKDFKAAYSDALKKSMKSLNGFQHQYKKESEQSDEPITVSFKNDVKQLEPEKKKEESDGQAPNTNHKKTESVSNTERSKSIIDKNSDSIEKIGASSALYAQTTTNGYQLVDSTPKIIFKIFKSPNLDVYHAVNEETGARGLIYEHNGRWVFEHQEKRKISVQVLNIKF</sequence>
<protein>
    <submittedName>
        <fullName evidence="2">Uncharacterized protein</fullName>
    </submittedName>
</protein>
<evidence type="ECO:0000313" key="3">
    <source>
        <dbReference type="Proteomes" id="UP000509302"/>
    </source>
</evidence>
<feature type="region of interest" description="Disordered" evidence="1">
    <location>
        <begin position="109"/>
        <end position="167"/>
    </location>
</feature>
<proteinExistence type="predicted"/>
<dbReference type="RefSeq" id="WP_179242358.1">
    <property type="nucleotide sequence ID" value="NZ_CP058595.1"/>
</dbReference>
<organism evidence="2 3">
    <name type="scientific">Costertonia aggregata</name>
    <dbReference type="NCBI Taxonomy" id="343403"/>
    <lineage>
        <taxon>Bacteria</taxon>
        <taxon>Pseudomonadati</taxon>
        <taxon>Bacteroidota</taxon>
        <taxon>Flavobacteriia</taxon>
        <taxon>Flavobacteriales</taxon>
        <taxon>Flavobacteriaceae</taxon>
        <taxon>Costertonia</taxon>
    </lineage>
</organism>
<feature type="compositionally biased region" description="Basic and acidic residues" evidence="1">
    <location>
        <begin position="128"/>
        <end position="142"/>
    </location>
</feature>
<evidence type="ECO:0000313" key="2">
    <source>
        <dbReference type="EMBL" id="QLG46072.1"/>
    </source>
</evidence>
<dbReference type="KEGG" id="cagg:HYG79_12185"/>
<dbReference type="AlphaFoldDB" id="A0A7H9ARQ6"/>